<name>A0A1M5VPU2_9FIRM</name>
<dbReference type="AlphaFoldDB" id="A0A1M5VPU2"/>
<evidence type="ECO:0000313" key="1">
    <source>
        <dbReference type="EMBL" id="SHH77247.1"/>
    </source>
</evidence>
<dbReference type="Proteomes" id="UP000184389">
    <property type="component" value="Unassembled WGS sequence"/>
</dbReference>
<dbReference type="EMBL" id="FQXR01000004">
    <property type="protein sequence ID" value="SHH77247.1"/>
    <property type="molecule type" value="Genomic_DNA"/>
</dbReference>
<accession>A0A1M5VPU2</accession>
<keyword evidence="2" id="KW-1185">Reference proteome</keyword>
<protein>
    <submittedName>
        <fullName evidence="1">Uncharacterized protein</fullName>
    </submittedName>
</protein>
<proteinExistence type="predicted"/>
<dbReference type="Gene3D" id="3.90.180.10">
    <property type="entry name" value="Medium-chain alcohol dehydrogenases, catalytic domain"/>
    <property type="match status" value="1"/>
</dbReference>
<evidence type="ECO:0000313" key="2">
    <source>
        <dbReference type="Proteomes" id="UP000184389"/>
    </source>
</evidence>
<dbReference type="InterPro" id="IPR011032">
    <property type="entry name" value="GroES-like_sf"/>
</dbReference>
<gene>
    <name evidence="1" type="ORF">SAMN02745180_00996</name>
</gene>
<dbReference type="STRING" id="1123281.SAMN02745180_00996"/>
<reference evidence="1 2" key="1">
    <citation type="submission" date="2016-11" db="EMBL/GenBank/DDBJ databases">
        <authorList>
            <person name="Jaros S."/>
            <person name="Januszkiewicz K."/>
            <person name="Wedrychowicz H."/>
        </authorList>
    </citation>
    <scope>NUCLEOTIDE SEQUENCE [LARGE SCALE GENOMIC DNA]</scope>
    <source>
        <strain evidence="1 2">DSM 13106</strain>
    </source>
</reference>
<sequence length="67" mass="7799">MLKIENVGWIEKEKPKIGPYDAIVKLIVIAPCALEVQNEFYKHSGEMFTGWEFSSIKDSEMVHMIWL</sequence>
<dbReference type="OrthoDB" id="9769198at2"/>
<dbReference type="RefSeq" id="WP_072743648.1">
    <property type="nucleotide sequence ID" value="NZ_FQXR01000004.1"/>
</dbReference>
<organism evidence="1 2">
    <name type="scientific">Sporanaerobacter acetigenes DSM 13106</name>
    <dbReference type="NCBI Taxonomy" id="1123281"/>
    <lineage>
        <taxon>Bacteria</taxon>
        <taxon>Bacillati</taxon>
        <taxon>Bacillota</taxon>
        <taxon>Tissierellia</taxon>
        <taxon>Tissierellales</taxon>
        <taxon>Sporanaerobacteraceae</taxon>
        <taxon>Sporanaerobacter</taxon>
    </lineage>
</organism>
<dbReference type="SUPFAM" id="SSF50129">
    <property type="entry name" value="GroES-like"/>
    <property type="match status" value="1"/>
</dbReference>